<feature type="transmembrane region" description="Helical" evidence="7">
    <location>
        <begin position="401"/>
        <end position="425"/>
    </location>
</feature>
<feature type="transmembrane region" description="Helical" evidence="7">
    <location>
        <begin position="242"/>
        <end position="262"/>
    </location>
</feature>
<comment type="subcellular location">
    <subcellularLocation>
        <location evidence="1">Membrane</location>
        <topology evidence="1">Multi-pass membrane protein</topology>
    </subcellularLocation>
</comment>
<feature type="domain" description="Major facilitator superfamily (MFS) profile" evidence="8">
    <location>
        <begin position="82"/>
        <end position="526"/>
    </location>
</feature>
<feature type="transmembrane region" description="Helical" evidence="7">
    <location>
        <begin position="207"/>
        <end position="230"/>
    </location>
</feature>
<evidence type="ECO:0000259" key="8">
    <source>
        <dbReference type="PROSITE" id="PS50850"/>
    </source>
</evidence>
<organism evidence="9 10">
    <name type="scientific">Microbotryum intermedium</name>
    <dbReference type="NCBI Taxonomy" id="269621"/>
    <lineage>
        <taxon>Eukaryota</taxon>
        <taxon>Fungi</taxon>
        <taxon>Dikarya</taxon>
        <taxon>Basidiomycota</taxon>
        <taxon>Pucciniomycotina</taxon>
        <taxon>Microbotryomycetes</taxon>
        <taxon>Microbotryales</taxon>
        <taxon>Microbotryaceae</taxon>
        <taxon>Microbotryum</taxon>
    </lineage>
</organism>
<dbReference type="SUPFAM" id="SSF103473">
    <property type="entry name" value="MFS general substrate transporter"/>
    <property type="match status" value="1"/>
</dbReference>
<feature type="region of interest" description="Disordered" evidence="6">
    <location>
        <begin position="1"/>
        <end position="28"/>
    </location>
</feature>
<dbReference type="PANTHER" id="PTHR43791:SF53">
    <property type="entry name" value="MAJOR FACILITATOR SUPERFAMILY (MFS) PROFILE DOMAIN-CONTAINING PROTEIN"/>
    <property type="match status" value="1"/>
</dbReference>
<dbReference type="InterPro" id="IPR011701">
    <property type="entry name" value="MFS"/>
</dbReference>
<keyword evidence="5 7" id="KW-0472">Membrane</keyword>
<reference evidence="10" key="1">
    <citation type="submission" date="2016-09" db="EMBL/GenBank/DDBJ databases">
        <authorList>
            <person name="Jeantristanb JTB J.-T."/>
            <person name="Ricardo R."/>
        </authorList>
    </citation>
    <scope>NUCLEOTIDE SEQUENCE [LARGE SCALE GENOMIC DNA]</scope>
</reference>
<feature type="transmembrane region" description="Helical" evidence="7">
    <location>
        <begin position="115"/>
        <end position="133"/>
    </location>
</feature>
<evidence type="ECO:0000256" key="5">
    <source>
        <dbReference type="ARBA" id="ARBA00023136"/>
    </source>
</evidence>
<evidence type="ECO:0000313" key="9">
    <source>
        <dbReference type="EMBL" id="SCV72843.1"/>
    </source>
</evidence>
<dbReference type="PANTHER" id="PTHR43791">
    <property type="entry name" value="PERMEASE-RELATED"/>
    <property type="match status" value="1"/>
</dbReference>
<dbReference type="Gene3D" id="1.20.1250.20">
    <property type="entry name" value="MFS general substrate transporter like domains"/>
    <property type="match status" value="1"/>
</dbReference>
<feature type="compositionally biased region" description="Basic and acidic residues" evidence="6">
    <location>
        <begin position="1"/>
        <end position="17"/>
    </location>
</feature>
<name>A0A238FLE9_9BASI</name>
<evidence type="ECO:0000256" key="4">
    <source>
        <dbReference type="ARBA" id="ARBA00022989"/>
    </source>
</evidence>
<feature type="transmembrane region" description="Helical" evidence="7">
    <location>
        <begin position="309"/>
        <end position="331"/>
    </location>
</feature>
<feature type="transmembrane region" description="Helical" evidence="7">
    <location>
        <begin position="351"/>
        <end position="369"/>
    </location>
</feature>
<dbReference type="Proteomes" id="UP000198372">
    <property type="component" value="Unassembled WGS sequence"/>
</dbReference>
<keyword evidence="4 7" id="KW-1133">Transmembrane helix</keyword>
<dbReference type="GO" id="GO:0016020">
    <property type="term" value="C:membrane"/>
    <property type="evidence" value="ECO:0007669"/>
    <property type="project" value="UniProtKB-SubCell"/>
</dbReference>
<dbReference type="EMBL" id="FMSP01000009">
    <property type="protein sequence ID" value="SCV72843.1"/>
    <property type="molecule type" value="Genomic_DNA"/>
</dbReference>
<keyword evidence="10" id="KW-1185">Reference proteome</keyword>
<evidence type="ECO:0000256" key="1">
    <source>
        <dbReference type="ARBA" id="ARBA00004141"/>
    </source>
</evidence>
<feature type="transmembrane region" description="Helical" evidence="7">
    <location>
        <begin position="78"/>
        <end position="95"/>
    </location>
</feature>
<protein>
    <submittedName>
        <fullName evidence="9">BQ2448_4380 protein</fullName>
    </submittedName>
</protein>
<evidence type="ECO:0000256" key="7">
    <source>
        <dbReference type="SAM" id="Phobius"/>
    </source>
</evidence>
<feature type="transmembrane region" description="Helical" evidence="7">
    <location>
        <begin position="172"/>
        <end position="195"/>
    </location>
</feature>
<dbReference type="Pfam" id="PF07690">
    <property type="entry name" value="MFS_1"/>
    <property type="match status" value="1"/>
</dbReference>
<evidence type="ECO:0000256" key="2">
    <source>
        <dbReference type="ARBA" id="ARBA00022448"/>
    </source>
</evidence>
<dbReference type="InterPro" id="IPR020846">
    <property type="entry name" value="MFS_dom"/>
</dbReference>
<keyword evidence="3 7" id="KW-0812">Transmembrane</keyword>
<proteinExistence type="predicted"/>
<sequence length="526" mass="57994">MDNFDTESKDGQKEGEMTKSSTGQTCVSSSSLAGIDCKAERRLVRKLEYVVLCFLSLKISGVIEDACLAGRVPVTHSGSIWIMPLLSLVFSLNFIDRSAVGNANVAGLSKDLKLVGYQYNIALTLFYVFFMLVEPFSNLLLKRVGAMWLSTMVVLFGTFTITTAFIRNYHQFLAVRILLGLAEGGSIPAITFVLGRFYRRRELVLRIGIYMAVGPSLSGAFGGLLAGALVKRTIGSVHGWRCIFFVEGLITTLVGLLSFFLIPTSPESASFLNKEERALAVKRIEFEHLGAPKDETTYKSIRHALGNGITWLCCLCYGFINISVQSSALFLPTVIHTLGNFSVVEVQLRCVPPYMVATLWSIFIFWVCFRTRKHGIWIAFTCCFSVTGYIIFLTVHNSKILYFATFLTFSGSVTAGPIFLTWAVVNASPETSRAITAALVPGIGTWGSLVAMWTTLPKYAPRYVPGNGLNVAACAIPAVISLGITAYCNWENHQRDLGKRDDRLEGLTQKEQEALGFKHPGFRYLA</sequence>
<evidence type="ECO:0000256" key="6">
    <source>
        <dbReference type="SAM" id="MobiDB-lite"/>
    </source>
</evidence>
<dbReference type="OrthoDB" id="2962993at2759"/>
<dbReference type="STRING" id="269621.A0A238FLE9"/>
<dbReference type="PROSITE" id="PS50850">
    <property type="entry name" value="MFS"/>
    <property type="match status" value="1"/>
</dbReference>
<gene>
    <name evidence="9" type="ORF">BQ2448_4380</name>
</gene>
<accession>A0A238FLE9</accession>
<evidence type="ECO:0000313" key="10">
    <source>
        <dbReference type="Proteomes" id="UP000198372"/>
    </source>
</evidence>
<dbReference type="GO" id="GO:0022857">
    <property type="term" value="F:transmembrane transporter activity"/>
    <property type="evidence" value="ECO:0007669"/>
    <property type="project" value="InterPro"/>
</dbReference>
<dbReference type="InterPro" id="IPR036259">
    <property type="entry name" value="MFS_trans_sf"/>
</dbReference>
<dbReference type="AlphaFoldDB" id="A0A238FLE9"/>
<keyword evidence="2" id="KW-0813">Transport</keyword>
<feature type="transmembrane region" description="Helical" evidence="7">
    <location>
        <begin position="376"/>
        <end position="395"/>
    </location>
</feature>
<evidence type="ECO:0000256" key="3">
    <source>
        <dbReference type="ARBA" id="ARBA00022692"/>
    </source>
</evidence>
<feature type="transmembrane region" description="Helical" evidence="7">
    <location>
        <begin position="145"/>
        <end position="166"/>
    </location>
</feature>
<feature type="transmembrane region" description="Helical" evidence="7">
    <location>
        <begin position="437"/>
        <end position="456"/>
    </location>
</feature>
<feature type="transmembrane region" description="Helical" evidence="7">
    <location>
        <begin position="468"/>
        <end position="490"/>
    </location>
</feature>